<dbReference type="CDD" id="cd02509">
    <property type="entry name" value="GDP-M1P_Guanylyltransferase"/>
    <property type="match status" value="1"/>
</dbReference>
<accession>A0AAU7DY62</accession>
<gene>
    <name evidence="3" type="ORF">V5R04_03460</name>
</gene>
<protein>
    <submittedName>
        <fullName evidence="3">Mannose-1-phosphate guanylyltransferase</fullName>
    </submittedName>
</protein>
<dbReference type="AlphaFoldDB" id="A0AAU7DY62"/>
<dbReference type="GO" id="GO:0009298">
    <property type="term" value="P:GDP-mannose biosynthetic process"/>
    <property type="evidence" value="ECO:0007669"/>
    <property type="project" value="TreeGrafter"/>
</dbReference>
<proteinExistence type="predicted"/>
<dbReference type="PANTHER" id="PTHR46390:SF1">
    <property type="entry name" value="MANNOSE-1-PHOSPHATE GUANYLYLTRANSFERASE"/>
    <property type="match status" value="1"/>
</dbReference>
<dbReference type="Pfam" id="PF22640">
    <property type="entry name" value="ManC_GMP_beta-helix"/>
    <property type="match status" value="1"/>
</dbReference>
<dbReference type="InterPro" id="IPR029044">
    <property type="entry name" value="Nucleotide-diphossugar_trans"/>
</dbReference>
<dbReference type="InterPro" id="IPR051161">
    <property type="entry name" value="Mannose-6P_isomerase_type2"/>
</dbReference>
<sequence length="371" mass="38771">MNHAENDFFAVVPAGGAGTRLWPLSRSGFPKFLHDLTGSGRTLIQATVDRVVPLCGSSNVMVVTGQAHEAAIRSQIPELADGAVLAEPSPRDSMAAIGLAAAVLQVRHGDVIIGSFAADHVITDDAGFQQAVRDGIVAARAGYVATIGISATRPSIAFGYIHTGGSLDLPGARSVRKVSSFTEKPDALTAQRYLATGQYRWNAGMFITKVSVLLDHLARLHPALHAGLVEIAQAWDTADRQATLDRVWPGLDKIAIDHAVAEPVAAAGGVAVVPASFGWDDVGDFNSLAALLPAEDDSGSKVLGDPGQVIRIQSAGSVVVPGGGRVVTVLGLDDVIVVDTPDALLVTTRARAQQVKDIIGELRSRDLDELI</sequence>
<dbReference type="InterPro" id="IPR054566">
    <property type="entry name" value="ManC/GMP-like_b-helix"/>
</dbReference>
<reference evidence="3" key="1">
    <citation type="submission" date="2024-02" db="EMBL/GenBank/DDBJ databases">
        <title>Tomenella chthoni gen. nov. sp. nov., a member of the family Jonesiaceae isolated from bat guano.</title>
        <authorList>
            <person name="Miller S.L."/>
            <person name="King J."/>
            <person name="Sankaranarayanan K."/>
            <person name="Lawson P.A."/>
        </authorList>
    </citation>
    <scope>NUCLEOTIDE SEQUENCE</scope>
    <source>
        <strain evidence="3">BS-20</strain>
    </source>
</reference>
<feature type="domain" description="MannoseP isomerase/GMP-like beta-helix" evidence="2">
    <location>
        <begin position="307"/>
        <end position="362"/>
    </location>
</feature>
<dbReference type="GO" id="GO:0004475">
    <property type="term" value="F:mannose-1-phosphate guanylyltransferase (GTP) activity"/>
    <property type="evidence" value="ECO:0007669"/>
    <property type="project" value="InterPro"/>
</dbReference>
<name>A0AAU7DY62_9MICO</name>
<dbReference type="EMBL" id="CP146203">
    <property type="protein sequence ID" value="XBH22299.1"/>
    <property type="molecule type" value="Genomic_DNA"/>
</dbReference>
<keyword evidence="3" id="KW-0548">Nucleotidyltransferase</keyword>
<dbReference type="PANTHER" id="PTHR46390">
    <property type="entry name" value="MANNOSE-1-PHOSPHATE GUANYLYLTRANSFERASE"/>
    <property type="match status" value="1"/>
</dbReference>
<organism evidence="3">
    <name type="scientific">Jonesiaceae bacterium BS-20</name>
    <dbReference type="NCBI Taxonomy" id="3120821"/>
    <lineage>
        <taxon>Bacteria</taxon>
        <taxon>Bacillati</taxon>
        <taxon>Actinomycetota</taxon>
        <taxon>Actinomycetes</taxon>
        <taxon>Micrococcales</taxon>
        <taxon>Jonesiaceae</taxon>
    </lineage>
</organism>
<dbReference type="InterPro" id="IPR005835">
    <property type="entry name" value="NTP_transferase_dom"/>
</dbReference>
<keyword evidence="3" id="KW-0808">Transferase</keyword>
<feature type="domain" description="Nucleotidyl transferase" evidence="1">
    <location>
        <begin position="10"/>
        <end position="290"/>
    </location>
</feature>
<evidence type="ECO:0000259" key="2">
    <source>
        <dbReference type="Pfam" id="PF22640"/>
    </source>
</evidence>
<dbReference type="SUPFAM" id="SSF159283">
    <property type="entry name" value="Guanosine diphospho-D-mannose pyrophosphorylase/mannose-6-phosphate isomerase linker domain"/>
    <property type="match status" value="1"/>
</dbReference>
<evidence type="ECO:0000313" key="3">
    <source>
        <dbReference type="EMBL" id="XBH22299.1"/>
    </source>
</evidence>
<dbReference type="Gene3D" id="3.90.550.10">
    <property type="entry name" value="Spore Coat Polysaccharide Biosynthesis Protein SpsA, Chain A"/>
    <property type="match status" value="1"/>
</dbReference>
<dbReference type="Pfam" id="PF00483">
    <property type="entry name" value="NTP_transferase"/>
    <property type="match status" value="1"/>
</dbReference>
<dbReference type="SUPFAM" id="SSF53448">
    <property type="entry name" value="Nucleotide-diphospho-sugar transferases"/>
    <property type="match status" value="1"/>
</dbReference>
<dbReference type="InterPro" id="IPR049577">
    <property type="entry name" value="GMPP_N"/>
</dbReference>
<evidence type="ECO:0000259" key="1">
    <source>
        <dbReference type="Pfam" id="PF00483"/>
    </source>
</evidence>